<dbReference type="GeneID" id="61421896"/>
<dbReference type="EMBL" id="AEUT02000001">
    <property type="protein sequence ID" value="EGE54458.1"/>
    <property type="molecule type" value="Genomic_DNA"/>
</dbReference>
<accession>F1Z1K4</accession>
<name>F1Z1K4_9STRE</name>
<reference evidence="1 2" key="1">
    <citation type="submission" date="2011-02" db="EMBL/GenBank/DDBJ databases">
        <authorList>
            <person name="Stanhope M.J."/>
            <person name="Durkin A.S."/>
            <person name="Hostetler J."/>
            <person name="Kim M."/>
            <person name="Radune D."/>
            <person name="Singh I."/>
            <person name="Town C.D."/>
        </authorList>
    </citation>
    <scope>NUCLEOTIDE SEQUENCE [LARGE SCALE GENOMIC DNA]</scope>
    <source>
        <strain evidence="1 2">NCFD 2020</strain>
    </source>
</reference>
<dbReference type="GO" id="GO:0016787">
    <property type="term" value="F:hydrolase activity"/>
    <property type="evidence" value="ECO:0007669"/>
    <property type="project" value="InterPro"/>
</dbReference>
<dbReference type="RefSeq" id="WP_003104968.1">
    <property type="nucleotide sequence ID" value="NZ_AEUT02000001.1"/>
</dbReference>
<dbReference type="SUPFAM" id="SSF55811">
    <property type="entry name" value="Nudix"/>
    <property type="match status" value="1"/>
</dbReference>
<evidence type="ECO:0000313" key="2">
    <source>
        <dbReference type="Proteomes" id="UP000003732"/>
    </source>
</evidence>
<comment type="caution">
    <text evidence="1">The sequence shown here is derived from an EMBL/GenBank/DDBJ whole genome shotgun (WGS) entry which is preliminary data.</text>
</comment>
<sequence>MQDENFYTIGGALLFGETSIETVSRETREEIGIDVFNLQLAFIVENILV</sequence>
<evidence type="ECO:0008006" key="3">
    <source>
        <dbReference type="Google" id="ProtNLM"/>
    </source>
</evidence>
<evidence type="ECO:0000313" key="1">
    <source>
        <dbReference type="EMBL" id="EGE54458.1"/>
    </source>
</evidence>
<dbReference type="InterPro" id="IPR015797">
    <property type="entry name" value="NUDIX_hydrolase-like_dom_sf"/>
</dbReference>
<dbReference type="HOGENOM" id="CLU_3141292_0_0_9"/>
<gene>
    <name evidence="1" type="ORF">SPB_2081</name>
</gene>
<protein>
    <recommendedName>
        <fullName evidence="3">Nudix hydrolase domain-containing protein</fullName>
    </recommendedName>
</protein>
<dbReference type="AlphaFoldDB" id="F1Z1K4"/>
<dbReference type="Gene3D" id="3.90.79.10">
    <property type="entry name" value="Nucleoside Triphosphate Pyrophosphohydrolase"/>
    <property type="match status" value="1"/>
</dbReference>
<dbReference type="PROSITE" id="PS00893">
    <property type="entry name" value="NUDIX_BOX"/>
    <property type="match status" value="1"/>
</dbReference>
<proteinExistence type="predicted"/>
<dbReference type="InterPro" id="IPR020084">
    <property type="entry name" value="NUDIX_hydrolase_CS"/>
</dbReference>
<organism evidence="1 2">
    <name type="scientific">Streptococcus parauberis NCFD 2020</name>
    <dbReference type="NCBI Taxonomy" id="873447"/>
    <lineage>
        <taxon>Bacteria</taxon>
        <taxon>Bacillati</taxon>
        <taxon>Bacillota</taxon>
        <taxon>Bacilli</taxon>
        <taxon>Lactobacillales</taxon>
        <taxon>Streptococcaceae</taxon>
        <taxon>Streptococcus</taxon>
    </lineage>
</organism>
<dbReference type="Proteomes" id="UP000003732">
    <property type="component" value="Unassembled WGS sequence"/>
</dbReference>